<keyword evidence="2" id="KW-0472">Membrane</keyword>
<evidence type="ECO:0000313" key="3">
    <source>
        <dbReference type="EMBL" id="GKV49210.1"/>
    </source>
</evidence>
<dbReference type="Proteomes" id="UP001054252">
    <property type="component" value="Unassembled WGS sequence"/>
</dbReference>
<protein>
    <submittedName>
        <fullName evidence="3">Uncharacterized protein</fullName>
    </submittedName>
</protein>
<evidence type="ECO:0000256" key="2">
    <source>
        <dbReference type="SAM" id="Phobius"/>
    </source>
</evidence>
<reference evidence="3 4" key="1">
    <citation type="journal article" date="2021" name="Commun. Biol.">
        <title>The genome of Shorea leprosula (Dipterocarpaceae) highlights the ecological relevance of drought in aseasonal tropical rainforests.</title>
        <authorList>
            <person name="Ng K.K.S."/>
            <person name="Kobayashi M.J."/>
            <person name="Fawcett J.A."/>
            <person name="Hatakeyama M."/>
            <person name="Paape T."/>
            <person name="Ng C.H."/>
            <person name="Ang C.C."/>
            <person name="Tnah L.H."/>
            <person name="Lee C.T."/>
            <person name="Nishiyama T."/>
            <person name="Sese J."/>
            <person name="O'Brien M.J."/>
            <person name="Copetti D."/>
            <person name="Mohd Noor M.I."/>
            <person name="Ong R.C."/>
            <person name="Putra M."/>
            <person name="Sireger I.Z."/>
            <person name="Indrioko S."/>
            <person name="Kosugi Y."/>
            <person name="Izuno A."/>
            <person name="Isagi Y."/>
            <person name="Lee S.L."/>
            <person name="Shimizu K.K."/>
        </authorList>
    </citation>
    <scope>NUCLEOTIDE SEQUENCE [LARGE SCALE GENOMIC DNA]</scope>
    <source>
        <strain evidence="3">214</strain>
    </source>
</reference>
<organism evidence="3 4">
    <name type="scientific">Rubroshorea leprosula</name>
    <dbReference type="NCBI Taxonomy" id="152421"/>
    <lineage>
        <taxon>Eukaryota</taxon>
        <taxon>Viridiplantae</taxon>
        <taxon>Streptophyta</taxon>
        <taxon>Embryophyta</taxon>
        <taxon>Tracheophyta</taxon>
        <taxon>Spermatophyta</taxon>
        <taxon>Magnoliopsida</taxon>
        <taxon>eudicotyledons</taxon>
        <taxon>Gunneridae</taxon>
        <taxon>Pentapetalae</taxon>
        <taxon>rosids</taxon>
        <taxon>malvids</taxon>
        <taxon>Malvales</taxon>
        <taxon>Dipterocarpaceae</taxon>
        <taxon>Rubroshorea</taxon>
    </lineage>
</organism>
<feature type="transmembrane region" description="Helical" evidence="2">
    <location>
        <begin position="29"/>
        <end position="47"/>
    </location>
</feature>
<name>A0AAV5MH70_9ROSI</name>
<keyword evidence="2" id="KW-1133">Transmembrane helix</keyword>
<keyword evidence="4" id="KW-1185">Reference proteome</keyword>
<sequence length="99" mass="11794">MDLRSFGDKFLSKLNLLLWKSSPFQGPKILQVLLFSNFNWPIYAWLLRKCCNRKKCNEKQNSESNHEIRNRKFYAKSERRERKDRGEEVGDREPAGSSQ</sequence>
<dbReference type="AlphaFoldDB" id="A0AAV5MH70"/>
<feature type="region of interest" description="Disordered" evidence="1">
    <location>
        <begin position="57"/>
        <end position="99"/>
    </location>
</feature>
<proteinExistence type="predicted"/>
<comment type="caution">
    <text evidence="3">The sequence shown here is derived from an EMBL/GenBank/DDBJ whole genome shotgun (WGS) entry which is preliminary data.</text>
</comment>
<accession>A0AAV5MH70</accession>
<evidence type="ECO:0000313" key="4">
    <source>
        <dbReference type="Proteomes" id="UP001054252"/>
    </source>
</evidence>
<keyword evidence="2" id="KW-0812">Transmembrane</keyword>
<gene>
    <name evidence="3" type="ORF">SLEP1_g55972</name>
</gene>
<dbReference type="EMBL" id="BPVZ01000289">
    <property type="protein sequence ID" value="GKV49210.1"/>
    <property type="molecule type" value="Genomic_DNA"/>
</dbReference>
<evidence type="ECO:0000256" key="1">
    <source>
        <dbReference type="SAM" id="MobiDB-lite"/>
    </source>
</evidence>